<feature type="domain" description="Helicase ATP-binding" evidence="6">
    <location>
        <begin position="1"/>
        <end position="93"/>
    </location>
</feature>
<feature type="domain" description="Helicase C-terminal" evidence="7">
    <location>
        <begin position="115"/>
        <end position="290"/>
    </location>
</feature>
<dbReference type="PROSITE" id="PS51192">
    <property type="entry name" value="HELICASE_ATP_BIND_1"/>
    <property type="match status" value="1"/>
</dbReference>
<protein>
    <submittedName>
        <fullName evidence="8">DNA polymerase theta</fullName>
    </submittedName>
</protein>
<dbReference type="Pfam" id="PF21099">
    <property type="entry name" value="POLQ_helical"/>
    <property type="match status" value="1"/>
</dbReference>
<dbReference type="GO" id="GO:0005524">
    <property type="term" value="F:ATP binding"/>
    <property type="evidence" value="ECO:0007669"/>
    <property type="project" value="UniProtKB-KW"/>
</dbReference>
<evidence type="ECO:0000256" key="2">
    <source>
        <dbReference type="ARBA" id="ARBA00022801"/>
    </source>
</evidence>
<comment type="caution">
    <text evidence="8">The sequence shown here is derived from an EMBL/GenBank/DDBJ whole genome shotgun (WGS) entry which is preliminary data.</text>
</comment>
<dbReference type="InterPro" id="IPR014001">
    <property type="entry name" value="Helicase_ATP-bd"/>
</dbReference>
<keyword evidence="1" id="KW-0547">Nucleotide-binding</keyword>
<dbReference type="Proteomes" id="UP000299102">
    <property type="component" value="Unassembled WGS sequence"/>
</dbReference>
<dbReference type="GO" id="GO:0043138">
    <property type="term" value="F:3'-5' DNA helicase activity"/>
    <property type="evidence" value="ECO:0007669"/>
    <property type="project" value="UniProtKB-EC"/>
</dbReference>
<dbReference type="OrthoDB" id="2320933at2759"/>
<evidence type="ECO:0000313" key="9">
    <source>
        <dbReference type="Proteomes" id="UP000299102"/>
    </source>
</evidence>
<dbReference type="InterPro" id="IPR001650">
    <property type="entry name" value="Helicase_C-like"/>
</dbReference>
<dbReference type="PANTHER" id="PTHR47961:SF6">
    <property type="entry name" value="DNA-DIRECTED DNA POLYMERASE"/>
    <property type="match status" value="1"/>
</dbReference>
<dbReference type="InterPro" id="IPR050474">
    <property type="entry name" value="Hel308_SKI2-like"/>
</dbReference>
<dbReference type="PANTHER" id="PTHR47961">
    <property type="entry name" value="DNA POLYMERASE THETA, PUTATIVE (AFU_ORTHOLOGUE AFUA_1G05260)-RELATED"/>
    <property type="match status" value="1"/>
</dbReference>
<dbReference type="InterPro" id="IPR048960">
    <property type="entry name" value="POLQ-like_helical"/>
</dbReference>
<keyword evidence="3" id="KW-0347">Helicase</keyword>
<dbReference type="STRING" id="151549.A0A4C1SHG7"/>
<keyword evidence="4" id="KW-0067">ATP-binding</keyword>
<evidence type="ECO:0000256" key="1">
    <source>
        <dbReference type="ARBA" id="ARBA00022741"/>
    </source>
</evidence>
<dbReference type="Pfam" id="PF20470">
    <property type="entry name" value="HTH_61"/>
    <property type="match status" value="1"/>
</dbReference>
<dbReference type="AlphaFoldDB" id="A0A4C1SHG7"/>
<dbReference type="EMBL" id="BGZK01006973">
    <property type="protein sequence ID" value="GBP01613.1"/>
    <property type="molecule type" value="Genomic_DNA"/>
</dbReference>
<sequence>MECKFGAVLSPDQLKFRLLEQGKLSEISGTIVVDEVHLISDPARGYILELLLAKVLYMSRKYGIQFQIITMSATLANKELLKKWLNAELYITNFRPVALQEMIKLWKIYDKSLNFLRSVTEVCANIIEPFPELQNDTDHVAQLCIETLVEGLDAVLEKCITYGCSFHHAGLTTEERDILEASFKSGALRVIVATSTLSSGVNLPARRVLIRSPLFGGKQMSSLTYRQMIGRAGRTGKTHLKRALLEVISSGVATSKEDINNFVNCTLLCVQNQLMAEENNQQEIAADEYIGGALNFLIEYEFVRLQNDENTQEQYYVATQLGNACLELHAVYLVTPYSVCYQLQDLDWLLFLDLWEKLPPAMKKVGELVGVKESFLVRAMRGQSKLDYKLMQIHKRVKKQENEDEFETIKRNEARNIFITGKPGLTVAEAAKLLVQEAR</sequence>
<dbReference type="PROSITE" id="PS51194">
    <property type="entry name" value="HELICASE_CTER"/>
    <property type="match status" value="1"/>
</dbReference>
<keyword evidence="9" id="KW-1185">Reference proteome</keyword>
<dbReference type="SMART" id="SM00490">
    <property type="entry name" value="HELICc"/>
    <property type="match status" value="1"/>
</dbReference>
<evidence type="ECO:0000256" key="3">
    <source>
        <dbReference type="ARBA" id="ARBA00022806"/>
    </source>
</evidence>
<evidence type="ECO:0000259" key="7">
    <source>
        <dbReference type="PROSITE" id="PS51194"/>
    </source>
</evidence>
<gene>
    <name evidence="8" type="primary">mus308</name>
    <name evidence="8" type="ORF">EVAR_69617_1</name>
</gene>
<keyword evidence="2" id="KW-0378">Hydrolase</keyword>
<reference evidence="8 9" key="1">
    <citation type="journal article" date="2019" name="Commun. Biol.">
        <title>The bagworm genome reveals a unique fibroin gene that provides high tensile strength.</title>
        <authorList>
            <person name="Kono N."/>
            <person name="Nakamura H."/>
            <person name="Ohtoshi R."/>
            <person name="Tomita M."/>
            <person name="Numata K."/>
            <person name="Arakawa K."/>
        </authorList>
    </citation>
    <scope>NUCLEOTIDE SEQUENCE [LARGE SCALE GENOMIC DNA]</scope>
</reference>
<dbReference type="Gene3D" id="1.10.3380.30">
    <property type="match status" value="1"/>
</dbReference>
<dbReference type="InterPro" id="IPR046931">
    <property type="entry name" value="HTH_61"/>
</dbReference>
<feature type="non-terminal residue" evidence="8">
    <location>
        <position position="439"/>
    </location>
</feature>
<accession>A0A4C1SHG7</accession>
<name>A0A4C1SHG7_EUMVA</name>
<evidence type="ECO:0000259" key="6">
    <source>
        <dbReference type="PROSITE" id="PS51192"/>
    </source>
</evidence>
<dbReference type="Pfam" id="PF00271">
    <property type="entry name" value="Helicase_C"/>
    <property type="match status" value="1"/>
</dbReference>
<dbReference type="InterPro" id="IPR027417">
    <property type="entry name" value="P-loop_NTPase"/>
</dbReference>
<evidence type="ECO:0000313" key="8">
    <source>
        <dbReference type="EMBL" id="GBP01613.1"/>
    </source>
</evidence>
<dbReference type="InterPro" id="IPR036390">
    <property type="entry name" value="WH_DNA-bd_sf"/>
</dbReference>
<organism evidence="8 9">
    <name type="scientific">Eumeta variegata</name>
    <name type="common">Bagworm moth</name>
    <name type="synonym">Eumeta japonica</name>
    <dbReference type="NCBI Taxonomy" id="151549"/>
    <lineage>
        <taxon>Eukaryota</taxon>
        <taxon>Metazoa</taxon>
        <taxon>Ecdysozoa</taxon>
        <taxon>Arthropoda</taxon>
        <taxon>Hexapoda</taxon>
        <taxon>Insecta</taxon>
        <taxon>Pterygota</taxon>
        <taxon>Neoptera</taxon>
        <taxon>Endopterygota</taxon>
        <taxon>Lepidoptera</taxon>
        <taxon>Glossata</taxon>
        <taxon>Ditrysia</taxon>
        <taxon>Tineoidea</taxon>
        <taxon>Psychidae</taxon>
        <taxon>Oiketicinae</taxon>
        <taxon>Eumeta</taxon>
    </lineage>
</organism>
<dbReference type="GO" id="GO:0016787">
    <property type="term" value="F:hydrolase activity"/>
    <property type="evidence" value="ECO:0007669"/>
    <property type="project" value="UniProtKB-KW"/>
</dbReference>
<comment type="catalytic activity">
    <reaction evidence="5">
        <text>ATP + H2O = ADP + phosphate + H(+)</text>
        <dbReference type="Rhea" id="RHEA:13065"/>
        <dbReference type="ChEBI" id="CHEBI:15377"/>
        <dbReference type="ChEBI" id="CHEBI:15378"/>
        <dbReference type="ChEBI" id="CHEBI:30616"/>
        <dbReference type="ChEBI" id="CHEBI:43474"/>
        <dbReference type="ChEBI" id="CHEBI:456216"/>
        <dbReference type="EC" id="5.6.2.4"/>
    </reaction>
</comment>
<dbReference type="SUPFAM" id="SSF46785">
    <property type="entry name" value="Winged helix' DNA-binding domain"/>
    <property type="match status" value="1"/>
</dbReference>
<dbReference type="SUPFAM" id="SSF52540">
    <property type="entry name" value="P-loop containing nucleoside triphosphate hydrolases"/>
    <property type="match status" value="2"/>
</dbReference>
<evidence type="ECO:0000256" key="5">
    <source>
        <dbReference type="ARBA" id="ARBA00048988"/>
    </source>
</evidence>
<proteinExistence type="predicted"/>
<dbReference type="Gene3D" id="3.40.50.300">
    <property type="entry name" value="P-loop containing nucleotide triphosphate hydrolases"/>
    <property type="match status" value="3"/>
</dbReference>
<evidence type="ECO:0000256" key="4">
    <source>
        <dbReference type="ARBA" id="ARBA00022840"/>
    </source>
</evidence>